<keyword evidence="4" id="KW-1185">Reference proteome</keyword>
<dbReference type="PANTHER" id="PTHR39430">
    <property type="entry name" value="MEMBRANE-ASSOCIATED PROTEASE-RELATED"/>
    <property type="match status" value="1"/>
</dbReference>
<dbReference type="PANTHER" id="PTHR39430:SF1">
    <property type="entry name" value="PROTEASE"/>
    <property type="match status" value="1"/>
</dbReference>
<keyword evidence="1" id="KW-1133">Transmembrane helix</keyword>
<keyword evidence="3" id="KW-0482">Metalloprotease</keyword>
<gene>
    <name evidence="3" type="ORF">DIR46_09545</name>
</gene>
<feature type="domain" description="CAAX prenyl protease 2/Lysostaphin resistance protein A-like" evidence="2">
    <location>
        <begin position="132"/>
        <end position="222"/>
    </location>
</feature>
<feature type="transmembrane region" description="Helical" evidence="1">
    <location>
        <begin position="161"/>
        <end position="179"/>
    </location>
</feature>
<reference evidence="3 4" key="1">
    <citation type="submission" date="2018-05" db="EMBL/GenBank/DDBJ databases">
        <title>Complete genome sequence of Massilia oculi sp. nov. CCUG 43427T (=DSM 26321T), the type strain of M. oculi, and comparison with genome sequences of other Massilia strains.</title>
        <authorList>
            <person name="Zhu B."/>
        </authorList>
    </citation>
    <scope>NUCLEOTIDE SEQUENCE [LARGE SCALE GENOMIC DNA]</scope>
    <source>
        <strain evidence="3 4">CCUG 43427</strain>
    </source>
</reference>
<sequence>MRSATIKAISTPSEAPDRAGLSRFAFVRTLLASLAVCVPVALVLVPAAQIADKSLRMHWPPLLAALLGLSGYFLYVRRIERRFPAELAGAGWPREALAGALIGTLLFLAALGLAAAIGDYHFLGTGGWDRLAKTVTEMIFVATIEEVLFRGVLFRIPERSLGTWWAMLLSAVFFALAHVPNHDVTVLAVINTALAGVLFTAAYLATRRLWLPIGMHFAWNLIPAGILSLPNSGNPGRGLLQGELSGPQWITGGAYGIEGSVITLVLFGVASLWLLRRAMRAGHLVARPGAVKAPA</sequence>
<dbReference type="GO" id="GO:0008237">
    <property type="term" value="F:metallopeptidase activity"/>
    <property type="evidence" value="ECO:0007669"/>
    <property type="project" value="UniProtKB-KW"/>
</dbReference>
<dbReference type="Pfam" id="PF02517">
    <property type="entry name" value="Rce1-like"/>
    <property type="match status" value="1"/>
</dbReference>
<dbReference type="Proteomes" id="UP000245820">
    <property type="component" value="Chromosome"/>
</dbReference>
<protein>
    <submittedName>
        <fullName evidence="3">CPBP family intramembrane metalloprotease</fullName>
    </submittedName>
</protein>
<dbReference type="InterPro" id="IPR003675">
    <property type="entry name" value="Rce1/LyrA-like_dom"/>
</dbReference>
<accession>A0A2S2DH31</accession>
<name>A0A2S2DH31_9BURK</name>
<organism evidence="3 4">
    <name type="scientific">Massilia oculi</name>
    <dbReference type="NCBI Taxonomy" id="945844"/>
    <lineage>
        <taxon>Bacteria</taxon>
        <taxon>Pseudomonadati</taxon>
        <taxon>Pseudomonadota</taxon>
        <taxon>Betaproteobacteria</taxon>
        <taxon>Burkholderiales</taxon>
        <taxon>Oxalobacteraceae</taxon>
        <taxon>Telluria group</taxon>
        <taxon>Massilia</taxon>
    </lineage>
</organism>
<evidence type="ECO:0000259" key="2">
    <source>
        <dbReference type="Pfam" id="PF02517"/>
    </source>
</evidence>
<feature type="transmembrane region" description="Helical" evidence="1">
    <location>
        <begin position="185"/>
        <end position="204"/>
    </location>
</feature>
<dbReference type="EMBL" id="CP029343">
    <property type="protein sequence ID" value="AWL04658.1"/>
    <property type="molecule type" value="Genomic_DNA"/>
</dbReference>
<evidence type="ECO:0000313" key="4">
    <source>
        <dbReference type="Proteomes" id="UP000245820"/>
    </source>
</evidence>
<keyword evidence="3" id="KW-0378">Hydrolase</keyword>
<dbReference type="GO" id="GO:0006508">
    <property type="term" value="P:proteolysis"/>
    <property type="evidence" value="ECO:0007669"/>
    <property type="project" value="UniProtKB-KW"/>
</dbReference>
<dbReference type="AlphaFoldDB" id="A0A2S2DH31"/>
<feature type="transmembrane region" description="Helical" evidence="1">
    <location>
        <begin position="30"/>
        <end position="51"/>
    </location>
</feature>
<keyword evidence="3" id="KW-0645">Protease</keyword>
<feature type="transmembrane region" description="Helical" evidence="1">
    <location>
        <begin position="96"/>
        <end position="118"/>
    </location>
</feature>
<proteinExistence type="predicted"/>
<dbReference type="GO" id="GO:0004175">
    <property type="term" value="F:endopeptidase activity"/>
    <property type="evidence" value="ECO:0007669"/>
    <property type="project" value="UniProtKB-ARBA"/>
</dbReference>
<evidence type="ECO:0000313" key="3">
    <source>
        <dbReference type="EMBL" id="AWL04658.1"/>
    </source>
</evidence>
<evidence type="ECO:0000256" key="1">
    <source>
        <dbReference type="SAM" id="Phobius"/>
    </source>
</evidence>
<dbReference type="GO" id="GO:0080120">
    <property type="term" value="P:CAAX-box protein maturation"/>
    <property type="evidence" value="ECO:0007669"/>
    <property type="project" value="UniProtKB-ARBA"/>
</dbReference>
<feature type="transmembrane region" description="Helical" evidence="1">
    <location>
        <begin position="249"/>
        <end position="275"/>
    </location>
</feature>
<keyword evidence="1" id="KW-0472">Membrane</keyword>
<feature type="transmembrane region" description="Helical" evidence="1">
    <location>
        <begin position="57"/>
        <end position="75"/>
    </location>
</feature>
<dbReference type="KEGG" id="mtim:DIR46_09545"/>
<dbReference type="RefSeq" id="WP_109345034.1">
    <property type="nucleotide sequence ID" value="NZ_CP029343.1"/>
</dbReference>
<dbReference type="OrthoDB" id="193898at2"/>
<keyword evidence="1" id="KW-0812">Transmembrane</keyword>